<evidence type="ECO:0000259" key="2">
    <source>
        <dbReference type="Pfam" id="PF01494"/>
    </source>
</evidence>
<dbReference type="PRINTS" id="PR00420">
    <property type="entry name" value="RNGMNOXGNASE"/>
</dbReference>
<sequence>MKSVNYKTDVCIVGAGPGGALLAYLLAKQNVSVILIERHQKIAKAFRGEHLNEEGEAILKKHGLFSKVEELGMLAMESLEYWENGKLLKKIQPDPKVGHLGIHVPQAHLLQVLIEEAKQYPNFTLLTNTKVVDLLVNEQNNIYGVKALNEGKELSIECGLTVGADGRYSTVRKKAGIEVSKRKHGYDLLWARIPAPPGWEPSIKMALIDGFQLSLFTQAKGYVQIGWNIEEGSFPELRKQPFTPFIDKLIMAFPILEQSVKENIQSWNDFVLLDVHSNFSENWGGNGVAFVGDAVHTMTPTGAFGLNSAMKDADCLAQIITPEEINKLDLINCETERKREIERLQAIQIEKEQSFATQFVIYS</sequence>
<dbReference type="InterPro" id="IPR036188">
    <property type="entry name" value="FAD/NAD-bd_sf"/>
</dbReference>
<feature type="domain" description="FAD-binding" evidence="2">
    <location>
        <begin position="7"/>
        <end position="319"/>
    </location>
</feature>
<dbReference type="Gene3D" id="3.50.50.60">
    <property type="entry name" value="FAD/NAD(P)-binding domain"/>
    <property type="match status" value="1"/>
</dbReference>
<dbReference type="GO" id="GO:0071949">
    <property type="term" value="F:FAD binding"/>
    <property type="evidence" value="ECO:0007669"/>
    <property type="project" value="InterPro"/>
</dbReference>
<proteinExistence type="predicted"/>
<organism evidence="3 4">
    <name type="scientific">Ureibacillus acetophenoni</name>
    <dbReference type="NCBI Taxonomy" id="614649"/>
    <lineage>
        <taxon>Bacteria</taxon>
        <taxon>Bacillati</taxon>
        <taxon>Bacillota</taxon>
        <taxon>Bacilli</taxon>
        <taxon>Bacillales</taxon>
        <taxon>Caryophanaceae</taxon>
        <taxon>Ureibacillus</taxon>
    </lineage>
</organism>
<accession>A0A285U2F5</accession>
<dbReference type="AlphaFoldDB" id="A0A285U2F5"/>
<name>A0A285U2F5_9BACL</name>
<dbReference type="InterPro" id="IPR002938">
    <property type="entry name" value="FAD-bd"/>
</dbReference>
<dbReference type="SUPFAM" id="SSF51905">
    <property type="entry name" value="FAD/NAD(P)-binding domain"/>
    <property type="match status" value="1"/>
</dbReference>
<dbReference type="Pfam" id="PF01494">
    <property type="entry name" value="FAD_binding_3"/>
    <property type="match status" value="1"/>
</dbReference>
<dbReference type="InterPro" id="IPR050631">
    <property type="entry name" value="PheA/TfdB_FAD_monoxygenase"/>
</dbReference>
<dbReference type="EMBL" id="OBQC01000002">
    <property type="protein sequence ID" value="SOC36012.1"/>
    <property type="molecule type" value="Genomic_DNA"/>
</dbReference>
<dbReference type="PANTHER" id="PTHR43476:SF5">
    <property type="entry name" value="FAD-DEPENDENT MONOOXYGENASE"/>
    <property type="match status" value="1"/>
</dbReference>
<protein>
    <submittedName>
        <fullName evidence="3">2-polyprenyl-6-methoxyphenol hydroxylase-like FAD-dependent oxidoreductase</fullName>
    </submittedName>
</protein>
<evidence type="ECO:0000313" key="4">
    <source>
        <dbReference type="Proteomes" id="UP000219252"/>
    </source>
</evidence>
<keyword evidence="1" id="KW-0560">Oxidoreductase</keyword>
<dbReference type="PANTHER" id="PTHR43476">
    <property type="entry name" value="3-(3-HYDROXY-PHENYL)PROPIONATE/3-HYDROXYCINNAMIC ACID HYDROXYLASE"/>
    <property type="match status" value="1"/>
</dbReference>
<evidence type="ECO:0000256" key="1">
    <source>
        <dbReference type="ARBA" id="ARBA00023002"/>
    </source>
</evidence>
<evidence type="ECO:0000313" key="3">
    <source>
        <dbReference type="EMBL" id="SOC36012.1"/>
    </source>
</evidence>
<keyword evidence="4" id="KW-1185">Reference proteome</keyword>
<gene>
    <name evidence="3" type="ORF">SAMN05877842_10256</name>
</gene>
<dbReference type="GO" id="GO:0016491">
    <property type="term" value="F:oxidoreductase activity"/>
    <property type="evidence" value="ECO:0007669"/>
    <property type="project" value="UniProtKB-KW"/>
</dbReference>
<reference evidence="4" key="1">
    <citation type="submission" date="2017-08" db="EMBL/GenBank/DDBJ databases">
        <authorList>
            <person name="Varghese N."/>
            <person name="Submissions S."/>
        </authorList>
    </citation>
    <scope>NUCLEOTIDE SEQUENCE [LARGE SCALE GENOMIC DNA]</scope>
    <source>
        <strain evidence="4">JC23</strain>
    </source>
</reference>
<dbReference type="Proteomes" id="UP000219252">
    <property type="component" value="Unassembled WGS sequence"/>
</dbReference>